<keyword evidence="10" id="KW-0411">Iron-sulfur</keyword>
<comment type="subcellular location">
    <subcellularLocation>
        <location evidence="2">Membrane</location>
    </subcellularLocation>
</comment>
<dbReference type="PROSITE" id="PS51296">
    <property type="entry name" value="RIESKE"/>
    <property type="match status" value="1"/>
</dbReference>
<feature type="domain" description="Rieske" evidence="17">
    <location>
        <begin position="27"/>
        <end position="135"/>
    </location>
</feature>
<evidence type="ECO:0000256" key="10">
    <source>
        <dbReference type="ARBA" id="ARBA00023014"/>
    </source>
</evidence>
<dbReference type="RefSeq" id="WP_146680392.1">
    <property type="nucleotide sequence ID" value="NZ_AQQV01000004.1"/>
</dbReference>
<dbReference type="PANTHER" id="PTHR21266">
    <property type="entry name" value="IRON-SULFUR DOMAIN CONTAINING PROTEIN"/>
    <property type="match status" value="1"/>
</dbReference>
<dbReference type="GO" id="GO:0016020">
    <property type="term" value="C:membrane"/>
    <property type="evidence" value="ECO:0007669"/>
    <property type="project" value="UniProtKB-SubCell"/>
</dbReference>
<comment type="catalytic activity">
    <reaction evidence="15">
        <text>cholesterol + NADH + O2 + H(+) = 7-dehydrocholesterol + NAD(+) + 2 H2O</text>
        <dbReference type="Rhea" id="RHEA:51644"/>
        <dbReference type="ChEBI" id="CHEBI:15377"/>
        <dbReference type="ChEBI" id="CHEBI:15378"/>
        <dbReference type="ChEBI" id="CHEBI:15379"/>
        <dbReference type="ChEBI" id="CHEBI:16113"/>
        <dbReference type="ChEBI" id="CHEBI:17759"/>
        <dbReference type="ChEBI" id="CHEBI:57540"/>
        <dbReference type="ChEBI" id="CHEBI:57945"/>
        <dbReference type="EC" id="1.14.19.21"/>
    </reaction>
    <physiologicalReaction direction="left-to-right" evidence="15">
        <dbReference type="Rhea" id="RHEA:51645"/>
    </physiologicalReaction>
</comment>
<keyword evidence="5" id="KW-0001">2Fe-2S</keyword>
<dbReference type="Gene3D" id="3.90.380.10">
    <property type="entry name" value="Naphthalene 1,2-dioxygenase Alpha Subunit, Chain A, domain 1"/>
    <property type="match status" value="1"/>
</dbReference>
<evidence type="ECO:0000256" key="13">
    <source>
        <dbReference type="ARBA" id="ARBA00025729"/>
    </source>
</evidence>
<evidence type="ECO:0000256" key="7">
    <source>
        <dbReference type="ARBA" id="ARBA00022989"/>
    </source>
</evidence>
<evidence type="ECO:0000256" key="8">
    <source>
        <dbReference type="ARBA" id="ARBA00023002"/>
    </source>
</evidence>
<evidence type="ECO:0000313" key="19">
    <source>
        <dbReference type="Proteomes" id="UP000192342"/>
    </source>
</evidence>
<dbReference type="GO" id="GO:0005737">
    <property type="term" value="C:cytoplasm"/>
    <property type="evidence" value="ECO:0007669"/>
    <property type="project" value="TreeGrafter"/>
</dbReference>
<comment type="similarity">
    <text evidence="13">Belongs to the cholesterol 7-desaturase family.</text>
</comment>
<dbReference type="GO" id="GO:0008203">
    <property type="term" value="P:cholesterol metabolic process"/>
    <property type="evidence" value="ECO:0007669"/>
    <property type="project" value="InterPro"/>
</dbReference>
<evidence type="ECO:0000256" key="5">
    <source>
        <dbReference type="ARBA" id="ARBA00022714"/>
    </source>
</evidence>
<dbReference type="Gene3D" id="2.102.10.10">
    <property type="entry name" value="Rieske [2Fe-2S] iron-sulphur domain"/>
    <property type="match status" value="1"/>
</dbReference>
<dbReference type="InterPro" id="IPR050584">
    <property type="entry name" value="Cholesterol_7-desaturase"/>
</dbReference>
<comment type="pathway">
    <text evidence="12">Steroid hormone biosynthesis; dafachronic acid biosynthesis.</text>
</comment>
<dbReference type="EC" id="1.14.19.21" evidence="14"/>
<evidence type="ECO:0000256" key="9">
    <source>
        <dbReference type="ARBA" id="ARBA00023004"/>
    </source>
</evidence>
<dbReference type="STRING" id="1317117.ATO7_15158"/>
<evidence type="ECO:0000256" key="2">
    <source>
        <dbReference type="ARBA" id="ARBA00004370"/>
    </source>
</evidence>
<evidence type="ECO:0000256" key="16">
    <source>
        <dbReference type="ARBA" id="ARBA00049548"/>
    </source>
</evidence>
<evidence type="ECO:0000313" key="18">
    <source>
        <dbReference type="EMBL" id="ORE85572.1"/>
    </source>
</evidence>
<keyword evidence="11" id="KW-0472">Membrane</keyword>
<reference evidence="18 19" key="1">
    <citation type="submission" date="2013-04" db="EMBL/GenBank/DDBJ databases">
        <title>Oceanococcus atlanticus 22II-S10r2 Genome Sequencing.</title>
        <authorList>
            <person name="Lai Q."/>
            <person name="Li G."/>
            <person name="Shao Z."/>
        </authorList>
    </citation>
    <scope>NUCLEOTIDE SEQUENCE [LARGE SCALE GENOMIC DNA]</scope>
    <source>
        <strain evidence="18 19">22II-S10r2</strain>
    </source>
</reference>
<dbReference type="SUPFAM" id="SSF55961">
    <property type="entry name" value="Bet v1-like"/>
    <property type="match status" value="1"/>
</dbReference>
<dbReference type="InterPro" id="IPR036922">
    <property type="entry name" value="Rieske_2Fe-2S_sf"/>
</dbReference>
<dbReference type="Proteomes" id="UP000192342">
    <property type="component" value="Unassembled WGS sequence"/>
</dbReference>
<dbReference type="Pfam" id="PF00355">
    <property type="entry name" value="Rieske"/>
    <property type="match status" value="1"/>
</dbReference>
<evidence type="ECO:0000256" key="1">
    <source>
        <dbReference type="ARBA" id="ARBA00001962"/>
    </source>
</evidence>
<dbReference type="CDD" id="cd03469">
    <property type="entry name" value="Rieske_RO_Alpha_N"/>
    <property type="match status" value="1"/>
</dbReference>
<comment type="pathway">
    <text evidence="3">Hormone biosynthesis.</text>
</comment>
<evidence type="ECO:0000256" key="11">
    <source>
        <dbReference type="ARBA" id="ARBA00023136"/>
    </source>
</evidence>
<organism evidence="18 19">
    <name type="scientific">Oceanococcus atlanticus</name>
    <dbReference type="NCBI Taxonomy" id="1317117"/>
    <lineage>
        <taxon>Bacteria</taxon>
        <taxon>Pseudomonadati</taxon>
        <taxon>Pseudomonadota</taxon>
        <taxon>Gammaproteobacteria</taxon>
        <taxon>Chromatiales</taxon>
        <taxon>Oceanococcaceae</taxon>
        <taxon>Oceanococcus</taxon>
    </lineage>
</organism>
<evidence type="ECO:0000256" key="15">
    <source>
        <dbReference type="ARBA" id="ARBA00047853"/>
    </source>
</evidence>
<keyword evidence="7" id="KW-1133">Transmembrane helix</keyword>
<proteinExistence type="inferred from homology"/>
<dbReference type="SUPFAM" id="SSF50022">
    <property type="entry name" value="ISP domain"/>
    <property type="match status" value="1"/>
</dbReference>
<evidence type="ECO:0000259" key="17">
    <source>
        <dbReference type="PROSITE" id="PS51296"/>
    </source>
</evidence>
<evidence type="ECO:0000256" key="6">
    <source>
        <dbReference type="ARBA" id="ARBA00022723"/>
    </source>
</evidence>
<dbReference type="GO" id="GO:0046872">
    <property type="term" value="F:metal ion binding"/>
    <property type="evidence" value="ECO:0007669"/>
    <property type="project" value="UniProtKB-KW"/>
</dbReference>
<dbReference type="OrthoDB" id="9769355at2"/>
<name>A0A1Y1SC53_9GAMM</name>
<comment type="catalytic activity">
    <reaction evidence="16">
        <text>cholesterol + NADPH + O2 + H(+) = 7-dehydrocholesterol + NADP(+) + 2 H2O</text>
        <dbReference type="Rhea" id="RHEA:45024"/>
        <dbReference type="ChEBI" id="CHEBI:15377"/>
        <dbReference type="ChEBI" id="CHEBI:15378"/>
        <dbReference type="ChEBI" id="CHEBI:15379"/>
        <dbReference type="ChEBI" id="CHEBI:16113"/>
        <dbReference type="ChEBI" id="CHEBI:17759"/>
        <dbReference type="ChEBI" id="CHEBI:57783"/>
        <dbReference type="ChEBI" id="CHEBI:58349"/>
        <dbReference type="EC" id="1.14.19.21"/>
    </reaction>
    <physiologicalReaction direction="left-to-right" evidence="16">
        <dbReference type="Rhea" id="RHEA:45025"/>
    </physiologicalReaction>
</comment>
<comment type="caution">
    <text evidence="18">The sequence shown here is derived from an EMBL/GenBank/DDBJ whole genome shotgun (WGS) entry which is preliminary data.</text>
</comment>
<sequence>MSVIDLKLLQETKTLERCPFPIPAGWFFVDYSKNLAPGEVRNVFLLDQEWVLFRGEGEEGKAGLSDPFCPHLGAHLGHGGKVVGDNIRCTFHHWQFNPEGWCKDVPYAKIMPPVCKKQPILRTLPVIEKWGMIWCWYHPQAEAPQWELPSIPELESDDYIEPRTGHWEVNTAVQEVAENGVDFAHLKFLHGEPEIPPATTEFKGHEIFTDMKNGYIKGHQCGPGLAIFRFDHEGVVATMVSYSVPYTREQTKMNMSFTHFKYPEGTKEAMVAQHLVNHMVGEADGEESAGFESVDFIVWNNKKYRPNPLLCDGDGPILQYRKWFKQFYPGNEENPNL</sequence>
<dbReference type="InterPro" id="IPR017941">
    <property type="entry name" value="Rieske_2Fe-2S"/>
</dbReference>
<keyword evidence="9" id="KW-0408">Iron</keyword>
<keyword evidence="4" id="KW-0812">Transmembrane</keyword>
<dbReference type="EMBL" id="AQQV01000004">
    <property type="protein sequence ID" value="ORE85572.1"/>
    <property type="molecule type" value="Genomic_DNA"/>
</dbReference>
<dbReference type="GO" id="GO:0170056">
    <property type="term" value="F:cholesterol 7-desaturase [NAD(P)H] activity"/>
    <property type="evidence" value="ECO:0007669"/>
    <property type="project" value="UniProtKB-EC"/>
</dbReference>
<protein>
    <recommendedName>
        <fullName evidence="14">cholesterol 7-desaturase</fullName>
        <ecNumber evidence="14">1.14.19.21</ecNumber>
    </recommendedName>
</protein>
<keyword evidence="6" id="KW-0479">Metal-binding</keyword>
<evidence type="ECO:0000256" key="14">
    <source>
        <dbReference type="ARBA" id="ARBA00026095"/>
    </source>
</evidence>
<dbReference type="GO" id="GO:0051537">
    <property type="term" value="F:2 iron, 2 sulfur cluster binding"/>
    <property type="evidence" value="ECO:0007669"/>
    <property type="project" value="UniProtKB-KW"/>
</dbReference>
<dbReference type="AlphaFoldDB" id="A0A1Y1SC53"/>
<evidence type="ECO:0000256" key="3">
    <source>
        <dbReference type="ARBA" id="ARBA00004972"/>
    </source>
</evidence>
<dbReference type="Pfam" id="PF19298">
    <property type="entry name" value="KshA_C"/>
    <property type="match status" value="1"/>
</dbReference>
<evidence type="ECO:0000256" key="4">
    <source>
        <dbReference type="ARBA" id="ARBA00022692"/>
    </source>
</evidence>
<comment type="cofactor">
    <cofactor evidence="1">
        <name>Fe cation</name>
        <dbReference type="ChEBI" id="CHEBI:24875"/>
    </cofactor>
</comment>
<keyword evidence="19" id="KW-1185">Reference proteome</keyword>
<gene>
    <name evidence="18" type="ORF">ATO7_15158</name>
</gene>
<evidence type="ECO:0000256" key="12">
    <source>
        <dbReference type="ARBA" id="ARBA00025712"/>
    </source>
</evidence>
<accession>A0A1Y1SC53</accession>
<dbReference type="InterPro" id="IPR045605">
    <property type="entry name" value="KshA-like_C"/>
</dbReference>
<dbReference type="PANTHER" id="PTHR21266:SF32">
    <property type="entry name" value="CHOLESTEROL 7-DESATURASE NVD"/>
    <property type="match status" value="1"/>
</dbReference>
<keyword evidence="8" id="KW-0560">Oxidoreductase</keyword>